<organism evidence="1">
    <name type="scientific">Podoviridae sp. ctnCN2</name>
    <dbReference type="NCBI Taxonomy" id="2825274"/>
    <lineage>
        <taxon>Viruses</taxon>
        <taxon>Duplodnaviria</taxon>
        <taxon>Heunggongvirae</taxon>
        <taxon>Uroviricota</taxon>
        <taxon>Caudoviricetes</taxon>
    </lineage>
</organism>
<protein>
    <submittedName>
        <fullName evidence="1">Uncharacterized protein</fullName>
    </submittedName>
</protein>
<sequence length="53" mass="6327">MLINIGVFGVRRKRGWNWDFERGEIYLRKRFFGGGDFNLHGAQKDITKTWTTH</sequence>
<evidence type="ECO:0000313" key="1">
    <source>
        <dbReference type="EMBL" id="DAE07539.1"/>
    </source>
</evidence>
<name>A0A8S5PM49_9CAUD</name>
<accession>A0A8S5PM49</accession>
<reference evidence="1" key="1">
    <citation type="journal article" date="2021" name="Proc. Natl. Acad. Sci. U.S.A.">
        <title>A Catalog of Tens of Thousands of Viruses from Human Metagenomes Reveals Hidden Associations with Chronic Diseases.</title>
        <authorList>
            <person name="Tisza M.J."/>
            <person name="Buck C.B."/>
        </authorList>
    </citation>
    <scope>NUCLEOTIDE SEQUENCE</scope>
    <source>
        <strain evidence="1">CtnCN2</strain>
    </source>
</reference>
<proteinExistence type="predicted"/>
<dbReference type="EMBL" id="BK015452">
    <property type="protein sequence ID" value="DAE07539.1"/>
    <property type="molecule type" value="Genomic_DNA"/>
</dbReference>